<evidence type="ECO:0000313" key="9">
    <source>
        <dbReference type="EMBL" id="WIA14089.1"/>
    </source>
</evidence>
<comment type="subcellular location">
    <subcellularLocation>
        <location evidence="1">Membrane</location>
        <topology evidence="1">Multi-pass membrane protein</topology>
    </subcellularLocation>
</comment>
<keyword evidence="4 7" id="KW-1133">Transmembrane helix</keyword>
<dbReference type="InterPro" id="IPR023494">
    <property type="entry name" value="Cyt_c_bgen_Ccs1/CcsB/ResB"/>
</dbReference>
<dbReference type="Pfam" id="PF05140">
    <property type="entry name" value="ResB"/>
    <property type="match status" value="1"/>
</dbReference>
<feature type="compositionally biased region" description="Polar residues" evidence="6">
    <location>
        <begin position="8"/>
        <end position="18"/>
    </location>
</feature>
<feature type="compositionally biased region" description="Low complexity" evidence="6">
    <location>
        <begin position="387"/>
        <end position="401"/>
    </location>
</feature>
<feature type="compositionally biased region" description="Low complexity" evidence="6">
    <location>
        <begin position="26"/>
        <end position="55"/>
    </location>
</feature>
<evidence type="ECO:0000256" key="5">
    <source>
        <dbReference type="ARBA" id="ARBA00023136"/>
    </source>
</evidence>
<keyword evidence="3" id="KW-0201">Cytochrome c-type biogenesis</keyword>
<reference evidence="9 10" key="1">
    <citation type="submission" date="2023-05" db="EMBL/GenBank/DDBJ databases">
        <title>A 100% complete, gapless, phased diploid assembly of the Scenedesmus obliquus UTEX 3031 genome.</title>
        <authorList>
            <person name="Biondi T.C."/>
            <person name="Hanschen E.R."/>
            <person name="Kwon T."/>
            <person name="Eng W."/>
            <person name="Kruse C.P.S."/>
            <person name="Koehler S.I."/>
            <person name="Kunde Y."/>
            <person name="Gleasner C.D."/>
            <person name="You Mak K.T."/>
            <person name="Polle J."/>
            <person name="Hovde B.T."/>
            <person name="Starkenburg S.R."/>
        </authorList>
    </citation>
    <scope>NUCLEOTIDE SEQUENCE [LARGE SCALE GENOMIC DNA]</scope>
    <source>
        <strain evidence="9 10">DOE0152z</strain>
    </source>
</reference>
<feature type="transmembrane region" description="Helical" evidence="7">
    <location>
        <begin position="149"/>
        <end position="169"/>
    </location>
</feature>
<keyword evidence="10" id="KW-1185">Reference proteome</keyword>
<dbReference type="HAMAP" id="MF_01392">
    <property type="entry name" value="CytC_Ccs1"/>
    <property type="match status" value="1"/>
</dbReference>
<dbReference type="EMBL" id="CP126212">
    <property type="protein sequence ID" value="WIA14089.1"/>
    <property type="molecule type" value="Genomic_DNA"/>
</dbReference>
<evidence type="ECO:0000256" key="1">
    <source>
        <dbReference type="ARBA" id="ARBA00004141"/>
    </source>
</evidence>
<organism evidence="9 10">
    <name type="scientific">Tetradesmus obliquus</name>
    <name type="common">Green alga</name>
    <name type="synonym">Acutodesmus obliquus</name>
    <dbReference type="NCBI Taxonomy" id="3088"/>
    <lineage>
        <taxon>Eukaryota</taxon>
        <taxon>Viridiplantae</taxon>
        <taxon>Chlorophyta</taxon>
        <taxon>core chlorophytes</taxon>
        <taxon>Chlorophyceae</taxon>
        <taxon>CS clade</taxon>
        <taxon>Sphaeropleales</taxon>
        <taxon>Scenedesmaceae</taxon>
        <taxon>Tetradesmus</taxon>
    </lineage>
</organism>
<gene>
    <name evidence="9" type="ORF">OEZ85_002638</name>
</gene>
<evidence type="ECO:0000256" key="4">
    <source>
        <dbReference type="ARBA" id="ARBA00022989"/>
    </source>
</evidence>
<protein>
    <recommendedName>
        <fullName evidence="8">ResB-like domain-containing protein</fullName>
    </recommendedName>
</protein>
<feature type="region of interest" description="Disordered" evidence="6">
    <location>
        <begin position="387"/>
        <end position="411"/>
    </location>
</feature>
<feature type="transmembrane region" description="Helical" evidence="7">
    <location>
        <begin position="88"/>
        <end position="108"/>
    </location>
</feature>
<accession>A0ABY8TYZ5</accession>
<dbReference type="PANTHER" id="PTHR31566">
    <property type="entry name" value="CYTOCHROME C BIOGENESIS PROTEIN CCS1, CHLOROPLASTIC"/>
    <property type="match status" value="1"/>
</dbReference>
<dbReference type="PANTHER" id="PTHR31566:SF0">
    <property type="entry name" value="CYTOCHROME C BIOGENESIS PROTEIN CCS1, CHLOROPLASTIC"/>
    <property type="match status" value="1"/>
</dbReference>
<evidence type="ECO:0000256" key="3">
    <source>
        <dbReference type="ARBA" id="ARBA00022748"/>
    </source>
</evidence>
<proteinExistence type="inferred from homology"/>
<evidence type="ECO:0000256" key="2">
    <source>
        <dbReference type="ARBA" id="ARBA00022692"/>
    </source>
</evidence>
<sequence>MLTISRAGGSSKQRQPISVTPAPDVSSSTPAKQASSQPPQQQQQQQQQVSLQTSTEAPADAGAAAAAVAQPDLFKVVSRKVLKELASLPRAIGIMAVITGLSALGTIIPQNKGLEYYLSNYPTEGDKVLGFLDYQLLLLLQLDHIYSAWYFYAAIGLLGASLMACTYTTQLPTAKVAQRWRFASTPLALRKQGTPQVLPSARLSDVASQLAAKSYQVFLQDGQLYAFKGLAGRLGPIGVHIALLMCLAGTAWSGFGTWKGTAMCPEGQEFVVGQALRPASSLASYPAGADTVLQVNKFTIDTRPDGSVAQFYSDLTLRDFYGKELLTKRISVNDPFRYNGVTMYQTDWSLAALTLRLVEPGTTAAVQSGSEAGSTAVQNTGQVLQQLQSEAQQQQQQQQQQPAAGSSKAGLPQRSFNLPLASLEGGPGVPMGTKLYATFLPLELPPEDGRPPRGISILARDLDTVTFYDSKGQFAGVRRAGSGKPIEVEGLGIVLEDIVGSTGLEIKNDPGVPLVYAGFGALMITTLISYVSHSQVWALQQGSDVVVVGKSNRAKVLFAKELDSALDAVPEVQQ</sequence>
<name>A0ABY8TYZ5_TETOB</name>
<dbReference type="Proteomes" id="UP001244341">
    <property type="component" value="Chromosome 5b"/>
</dbReference>
<dbReference type="InterPro" id="IPR007816">
    <property type="entry name" value="ResB-like_domain"/>
</dbReference>
<evidence type="ECO:0000313" key="10">
    <source>
        <dbReference type="Proteomes" id="UP001244341"/>
    </source>
</evidence>
<feature type="domain" description="ResB-like" evidence="8">
    <location>
        <begin position="91"/>
        <end position="563"/>
    </location>
</feature>
<feature type="region of interest" description="Disordered" evidence="6">
    <location>
        <begin position="1"/>
        <end position="55"/>
    </location>
</feature>
<feature type="transmembrane region" description="Helical" evidence="7">
    <location>
        <begin position="237"/>
        <end position="255"/>
    </location>
</feature>
<keyword evidence="5 7" id="KW-0472">Membrane</keyword>
<evidence type="ECO:0000259" key="8">
    <source>
        <dbReference type="Pfam" id="PF05140"/>
    </source>
</evidence>
<keyword evidence="2 7" id="KW-0812">Transmembrane</keyword>
<evidence type="ECO:0000256" key="6">
    <source>
        <dbReference type="SAM" id="MobiDB-lite"/>
    </source>
</evidence>
<evidence type="ECO:0000256" key="7">
    <source>
        <dbReference type="SAM" id="Phobius"/>
    </source>
</evidence>